<dbReference type="PANTHER" id="PTHR42815">
    <property type="entry name" value="FAD-BINDING, PUTATIVE (AFU_ORTHOLOGUE AFUA_6G07600)-RELATED"/>
    <property type="match status" value="1"/>
</dbReference>
<dbReference type="AlphaFoldDB" id="A0A4V2SLH2"/>
<evidence type="ECO:0000259" key="2">
    <source>
        <dbReference type="Pfam" id="PF01243"/>
    </source>
</evidence>
<accession>A0A4V2SLH2</accession>
<proteinExistence type="predicted"/>
<dbReference type="InterPro" id="IPR011576">
    <property type="entry name" value="Pyridox_Oxase_N"/>
</dbReference>
<feature type="domain" description="Pyridoxamine 5'-phosphate oxidase N-terminal" evidence="2">
    <location>
        <begin position="38"/>
        <end position="164"/>
    </location>
</feature>
<protein>
    <recommendedName>
        <fullName evidence="2">Pyridoxamine 5'-phosphate oxidase N-terminal domain-containing protein</fullName>
    </recommendedName>
</protein>
<evidence type="ECO:0000256" key="1">
    <source>
        <dbReference type="SAM" id="MobiDB-lite"/>
    </source>
</evidence>
<keyword evidence="4" id="KW-1185">Reference proteome</keyword>
<feature type="region of interest" description="Disordered" evidence="1">
    <location>
        <begin position="180"/>
        <end position="200"/>
    </location>
</feature>
<dbReference type="SUPFAM" id="SSF50475">
    <property type="entry name" value="FMN-binding split barrel"/>
    <property type="match status" value="1"/>
</dbReference>
<name>A0A4V2SLH2_9BACL</name>
<gene>
    <name evidence="3" type="ORF">EV207_13138</name>
</gene>
<dbReference type="RefSeq" id="WP_424511380.1">
    <property type="nucleotide sequence ID" value="NZ_SLXK01000031.1"/>
</dbReference>
<organism evidence="3 4">
    <name type="scientific">Scopulibacillus darangshiensis</name>
    <dbReference type="NCBI Taxonomy" id="442528"/>
    <lineage>
        <taxon>Bacteria</taxon>
        <taxon>Bacillati</taxon>
        <taxon>Bacillota</taxon>
        <taxon>Bacilli</taxon>
        <taxon>Bacillales</taxon>
        <taxon>Sporolactobacillaceae</taxon>
        <taxon>Scopulibacillus</taxon>
    </lineage>
</organism>
<dbReference type="PANTHER" id="PTHR42815:SF2">
    <property type="entry name" value="FAD-BINDING, PUTATIVE (AFU_ORTHOLOGUE AFUA_6G07600)-RELATED"/>
    <property type="match status" value="1"/>
</dbReference>
<dbReference type="InterPro" id="IPR012349">
    <property type="entry name" value="Split_barrel_FMN-bd"/>
</dbReference>
<evidence type="ECO:0000313" key="4">
    <source>
        <dbReference type="Proteomes" id="UP000295416"/>
    </source>
</evidence>
<evidence type="ECO:0000313" key="3">
    <source>
        <dbReference type="EMBL" id="TCP23476.1"/>
    </source>
</evidence>
<dbReference type="Pfam" id="PF01243">
    <property type="entry name" value="PNPOx_N"/>
    <property type="match status" value="1"/>
</dbReference>
<reference evidence="3 4" key="1">
    <citation type="submission" date="2019-03" db="EMBL/GenBank/DDBJ databases">
        <title>Genomic Encyclopedia of Type Strains, Phase IV (KMG-IV): sequencing the most valuable type-strain genomes for metagenomic binning, comparative biology and taxonomic classification.</title>
        <authorList>
            <person name="Goeker M."/>
        </authorList>
    </citation>
    <scope>NUCLEOTIDE SEQUENCE [LARGE SCALE GENOMIC DNA]</scope>
    <source>
        <strain evidence="3 4">DSM 19377</strain>
    </source>
</reference>
<dbReference type="Gene3D" id="2.30.110.10">
    <property type="entry name" value="Electron Transport, Fmn-binding Protein, Chain A"/>
    <property type="match status" value="1"/>
</dbReference>
<feature type="compositionally biased region" description="Polar residues" evidence="1">
    <location>
        <begin position="180"/>
        <end position="192"/>
    </location>
</feature>
<dbReference type="Proteomes" id="UP000295416">
    <property type="component" value="Unassembled WGS sequence"/>
</dbReference>
<comment type="caution">
    <text evidence="3">The sequence shown here is derived from an EMBL/GenBank/DDBJ whole genome shotgun (WGS) entry which is preliminary data.</text>
</comment>
<dbReference type="EMBL" id="SLXK01000031">
    <property type="protein sequence ID" value="TCP23476.1"/>
    <property type="molecule type" value="Genomic_DNA"/>
</dbReference>
<sequence>MNYNSGERYLQKKYGTEKQALAFYQNQMLSYLNSLMIDFIAEQDMVFISTANKTGECDASFKSGTKGFVRVLDQTTLAYPEYRGNGVMASLGNIYENPHIGLMFVDFFQHQVGLHVNGTADIIENDRFFQDILQDQTLKNTIYNSEGTKAERWVLISLNEAYIHCSKHIPVLKRTKHNGLTETGKQKTTGDFFQTRKNKS</sequence>